<dbReference type="PROSITE" id="PS51257">
    <property type="entry name" value="PROKAR_LIPOPROTEIN"/>
    <property type="match status" value="1"/>
</dbReference>
<feature type="signal peptide" evidence="1">
    <location>
        <begin position="1"/>
        <end position="21"/>
    </location>
</feature>
<dbReference type="PANTHER" id="PTHR43649">
    <property type="entry name" value="ARABINOSE-BINDING PROTEIN-RELATED"/>
    <property type="match status" value="1"/>
</dbReference>
<dbReference type="PANTHER" id="PTHR43649:SF12">
    <property type="entry name" value="DIACETYLCHITOBIOSE BINDING PROTEIN DASA"/>
    <property type="match status" value="1"/>
</dbReference>
<dbReference type="Proteomes" id="UP000677180">
    <property type="component" value="Chromosome"/>
</dbReference>
<feature type="chain" id="PRO_5039224830" evidence="1">
    <location>
        <begin position="22"/>
        <end position="408"/>
    </location>
</feature>
<reference evidence="2" key="2">
    <citation type="submission" date="2021-03" db="EMBL/GenBank/DDBJ databases">
        <title>Human Oral Microbial Genomes.</title>
        <authorList>
            <person name="Johnston C.D."/>
            <person name="Chen T."/>
            <person name="Dewhirst F.E."/>
        </authorList>
    </citation>
    <scope>NUCLEOTIDE SEQUENCE</scope>
    <source>
        <strain evidence="2">F0714</strain>
    </source>
</reference>
<dbReference type="Proteomes" id="UP000273044">
    <property type="component" value="Chromosome"/>
</dbReference>
<evidence type="ECO:0000313" key="3">
    <source>
        <dbReference type="EMBL" id="VEH68892.1"/>
    </source>
</evidence>
<accession>A0A448MUS2</accession>
<dbReference type="SUPFAM" id="SSF53850">
    <property type="entry name" value="Periplasmic binding protein-like II"/>
    <property type="match status" value="1"/>
</dbReference>
<evidence type="ECO:0000313" key="4">
    <source>
        <dbReference type="Proteomes" id="UP000273044"/>
    </source>
</evidence>
<dbReference type="GeneID" id="64405658"/>
<gene>
    <name evidence="3" type="primary">mdxE</name>
    <name evidence="2" type="ORF">J5A53_14910</name>
    <name evidence="3" type="ORF">NCTC12967_00154</name>
</gene>
<dbReference type="EMBL" id="CP072385">
    <property type="protein sequence ID" value="QUC11025.1"/>
    <property type="molecule type" value="Genomic_DNA"/>
</dbReference>
<proteinExistence type="predicted"/>
<dbReference type="InterPro" id="IPR050490">
    <property type="entry name" value="Bact_solute-bd_prot1"/>
</dbReference>
<dbReference type="InterPro" id="IPR006059">
    <property type="entry name" value="SBP"/>
</dbReference>
<protein>
    <submittedName>
        <fullName evidence="3">Maltodextrin-binding protein mdxE</fullName>
    </submittedName>
    <submittedName>
        <fullName evidence="2">Sugar ABC transporter substrate-binding protein</fullName>
    </submittedName>
</protein>
<organism evidence="3 4">
    <name type="scientific">Arachnia propionica</name>
    <dbReference type="NCBI Taxonomy" id="1750"/>
    <lineage>
        <taxon>Bacteria</taxon>
        <taxon>Bacillati</taxon>
        <taxon>Actinomycetota</taxon>
        <taxon>Actinomycetes</taxon>
        <taxon>Propionibacteriales</taxon>
        <taxon>Propionibacteriaceae</taxon>
        <taxon>Arachnia</taxon>
    </lineage>
</organism>
<dbReference type="CDD" id="cd13585">
    <property type="entry name" value="PBP2_TMBP_like"/>
    <property type="match status" value="1"/>
</dbReference>
<evidence type="ECO:0000313" key="2">
    <source>
        <dbReference type="EMBL" id="QUC11025.1"/>
    </source>
</evidence>
<dbReference type="Pfam" id="PF13416">
    <property type="entry name" value="SBP_bac_8"/>
    <property type="match status" value="1"/>
</dbReference>
<keyword evidence="1" id="KW-0732">Signal</keyword>
<keyword evidence="4" id="KW-1185">Reference proteome</keyword>
<sequence>MKYRRAAAALLCATLALGLGACSGGSKDKSAQASKMYTWVSNESDRAQWDTFVKGVQETDPNFKLDIEGPSFQDYWTKIKTRMSSADAPCIVTTQAARAQELGELLTPLDDLAKEAGLDLTKYNQAMMQGMTVDGKVRAIPYDAEPMVLFYNKTMFAQAGLKEPGTDYTYEQFLSDAKALTKDGVQGFAVAPDISYPYLPFAFANGNVPVKDGKLNITDPGFVADIQQTFDLVGKENVAAAPNPADTTDVPMQGFQAKKVAMVIEGPWFYSTIREGMENEVGVAVIPSKSGKPVGMIQGSGFGISAKCADKKAAFQNIMKMTTPEVVAYVGKNRGTVPSIDSALSGWAEGKPAQDAEVMKTLLADGQPLVTTSTWNQVVTQFTQYSPEGARGTRTAEDILGTIEKSVN</sequence>
<dbReference type="AlphaFoldDB" id="A0A448MUS2"/>
<dbReference type="Gene3D" id="3.40.190.10">
    <property type="entry name" value="Periplasmic binding protein-like II"/>
    <property type="match status" value="1"/>
</dbReference>
<dbReference type="RefSeq" id="WP_014845297.1">
    <property type="nucleotide sequence ID" value="NZ_CAJZDL010000021.1"/>
</dbReference>
<name>A0A448MUS2_9ACTN</name>
<dbReference type="EMBL" id="LR134406">
    <property type="protein sequence ID" value="VEH68892.1"/>
    <property type="molecule type" value="Genomic_DNA"/>
</dbReference>
<evidence type="ECO:0000256" key="1">
    <source>
        <dbReference type="SAM" id="SignalP"/>
    </source>
</evidence>
<reference evidence="3 4" key="1">
    <citation type="submission" date="2018-12" db="EMBL/GenBank/DDBJ databases">
        <authorList>
            <consortium name="Pathogen Informatics"/>
        </authorList>
    </citation>
    <scope>NUCLEOTIDE SEQUENCE [LARGE SCALE GENOMIC DNA]</scope>
    <source>
        <strain evidence="3 4">NCTC12967</strain>
    </source>
</reference>